<dbReference type="EMBL" id="JBANEI010000015">
    <property type="protein sequence ID" value="MEI2683680.1"/>
    <property type="molecule type" value="Genomic_DNA"/>
</dbReference>
<comment type="caution">
    <text evidence="1">The sequence shown here is derived from an EMBL/GenBank/DDBJ whole genome shotgun (WGS) entry which is preliminary data.</text>
</comment>
<evidence type="ECO:0008006" key="3">
    <source>
        <dbReference type="Google" id="ProtNLM"/>
    </source>
</evidence>
<reference evidence="1 2" key="1">
    <citation type="submission" date="2024-02" db="EMBL/GenBank/DDBJ databases">
        <title>First report Erwinia aphidicola in onion in Chile.</title>
        <authorList>
            <person name="Valenzuela M."/>
            <person name="Pena M."/>
            <person name="Dutta B."/>
        </authorList>
    </citation>
    <scope>NUCLEOTIDE SEQUENCE [LARGE SCALE GENOMIC DNA]</scope>
    <source>
        <strain evidence="1 2">QCJ3A</strain>
    </source>
</reference>
<evidence type="ECO:0000313" key="2">
    <source>
        <dbReference type="Proteomes" id="UP001306592"/>
    </source>
</evidence>
<protein>
    <recommendedName>
        <fullName evidence="3">Ankyrin repeat protein</fullName>
    </recommendedName>
</protein>
<sequence>MINDIFTCETEVDFLKNNYDLHAIDRLGRNALFTCSLEKTKWLVKHGININLLDCDLCNAMMNIPSNQLDKAHYLISIGVDLSIFITSPEKLSPEKIRSTPVSRLIQENIPRYLHEITEKEKAKINSSLYFDNSDFEICSKKRRI</sequence>
<gene>
    <name evidence="1" type="ORF">V8N49_18700</name>
</gene>
<dbReference type="SUPFAM" id="SSF48403">
    <property type="entry name" value="Ankyrin repeat"/>
    <property type="match status" value="1"/>
</dbReference>
<dbReference type="Proteomes" id="UP001306592">
    <property type="component" value="Unassembled WGS sequence"/>
</dbReference>
<keyword evidence="2" id="KW-1185">Reference proteome</keyword>
<proteinExistence type="predicted"/>
<dbReference type="InterPro" id="IPR036770">
    <property type="entry name" value="Ankyrin_rpt-contain_sf"/>
</dbReference>
<accession>A0ABU8DLG0</accession>
<organism evidence="1 2">
    <name type="scientific">Erwinia aphidicola</name>
    <dbReference type="NCBI Taxonomy" id="68334"/>
    <lineage>
        <taxon>Bacteria</taxon>
        <taxon>Pseudomonadati</taxon>
        <taxon>Pseudomonadota</taxon>
        <taxon>Gammaproteobacteria</taxon>
        <taxon>Enterobacterales</taxon>
        <taxon>Erwiniaceae</taxon>
        <taxon>Erwinia</taxon>
    </lineage>
</organism>
<dbReference type="RefSeq" id="WP_336203577.1">
    <property type="nucleotide sequence ID" value="NZ_JBANEI010000015.1"/>
</dbReference>
<evidence type="ECO:0000313" key="1">
    <source>
        <dbReference type="EMBL" id="MEI2683680.1"/>
    </source>
</evidence>
<name>A0ABU8DLG0_ERWAP</name>